<dbReference type="InterPro" id="IPR050107">
    <property type="entry name" value="ABC_carbohydrate_import_ATPase"/>
</dbReference>
<evidence type="ECO:0000256" key="6">
    <source>
        <dbReference type="ARBA" id="ARBA00022840"/>
    </source>
</evidence>
<protein>
    <recommendedName>
        <fullName evidence="9">ABC transporter domain-containing protein</fullName>
    </recommendedName>
</protein>
<organism evidence="10 11">
    <name type="scientific">Mycolicibacterium wolinskyi</name>
    <dbReference type="NCBI Taxonomy" id="59750"/>
    <lineage>
        <taxon>Bacteria</taxon>
        <taxon>Bacillati</taxon>
        <taxon>Actinomycetota</taxon>
        <taxon>Actinomycetes</taxon>
        <taxon>Mycobacteriales</taxon>
        <taxon>Mycobacteriaceae</taxon>
        <taxon>Mycolicibacterium</taxon>
    </lineage>
</organism>
<dbReference type="InterPro" id="IPR027417">
    <property type="entry name" value="P-loop_NTPase"/>
</dbReference>
<keyword evidence="2" id="KW-0813">Transport</keyword>
<feature type="domain" description="ABC transporter" evidence="9">
    <location>
        <begin position="5"/>
        <end position="243"/>
    </location>
</feature>
<keyword evidence="8" id="KW-0472">Membrane</keyword>
<dbReference type="CDD" id="cd03216">
    <property type="entry name" value="ABC_Carb_Monos_I"/>
    <property type="match status" value="1"/>
</dbReference>
<keyword evidence="5" id="KW-0547">Nucleotide-binding</keyword>
<evidence type="ECO:0000259" key="9">
    <source>
        <dbReference type="PROSITE" id="PS50893"/>
    </source>
</evidence>
<evidence type="ECO:0000256" key="2">
    <source>
        <dbReference type="ARBA" id="ARBA00022448"/>
    </source>
</evidence>
<evidence type="ECO:0000256" key="3">
    <source>
        <dbReference type="ARBA" id="ARBA00022475"/>
    </source>
</evidence>
<reference evidence="10 11" key="1">
    <citation type="submission" date="2016-01" db="EMBL/GenBank/DDBJ databases">
        <title>The new phylogeny of the genus Mycobacterium.</title>
        <authorList>
            <person name="Tarcisio F."/>
            <person name="Conor M."/>
            <person name="Antonella G."/>
            <person name="Elisabetta G."/>
            <person name="Giulia F.S."/>
            <person name="Sara T."/>
            <person name="Anna F."/>
            <person name="Clotilde B."/>
            <person name="Roberto B."/>
            <person name="Veronica D.S."/>
            <person name="Fabio R."/>
            <person name="Monica P."/>
            <person name="Olivier J."/>
            <person name="Enrico T."/>
            <person name="Nicola S."/>
        </authorList>
    </citation>
    <scope>NUCLEOTIDE SEQUENCE [LARGE SCALE GENOMIC DNA]</scope>
    <source>
        <strain evidence="10 11">ATCC 700010</strain>
    </source>
</reference>
<dbReference type="PROSITE" id="PS00211">
    <property type="entry name" value="ABC_TRANSPORTER_1"/>
    <property type="match status" value="1"/>
</dbReference>
<dbReference type="GO" id="GO:0005524">
    <property type="term" value="F:ATP binding"/>
    <property type="evidence" value="ECO:0007669"/>
    <property type="project" value="UniProtKB-KW"/>
</dbReference>
<dbReference type="InterPro" id="IPR003593">
    <property type="entry name" value="AAA+_ATPase"/>
</dbReference>
<keyword evidence="4" id="KW-0677">Repeat</keyword>
<dbReference type="SUPFAM" id="SSF52540">
    <property type="entry name" value="P-loop containing nucleoside triphosphate hydrolases"/>
    <property type="match status" value="2"/>
</dbReference>
<evidence type="ECO:0000256" key="4">
    <source>
        <dbReference type="ARBA" id="ARBA00022737"/>
    </source>
</evidence>
<dbReference type="FunFam" id="3.40.50.300:FF:000127">
    <property type="entry name" value="Ribose import ATP-binding protein RbsA"/>
    <property type="match status" value="1"/>
</dbReference>
<name>A0A1X2EWG7_9MYCO</name>
<dbReference type="SMART" id="SM00382">
    <property type="entry name" value="AAA"/>
    <property type="match status" value="2"/>
</dbReference>
<evidence type="ECO:0000256" key="5">
    <source>
        <dbReference type="ARBA" id="ARBA00022741"/>
    </source>
</evidence>
<dbReference type="Pfam" id="PF00005">
    <property type="entry name" value="ABC_tran"/>
    <property type="match status" value="2"/>
</dbReference>
<proteinExistence type="predicted"/>
<dbReference type="Proteomes" id="UP000193964">
    <property type="component" value="Unassembled WGS sequence"/>
</dbReference>
<dbReference type="AlphaFoldDB" id="A0A1X2EWG7"/>
<dbReference type="GO" id="GO:0005886">
    <property type="term" value="C:plasma membrane"/>
    <property type="evidence" value="ECO:0007669"/>
    <property type="project" value="UniProtKB-SubCell"/>
</dbReference>
<dbReference type="CDD" id="cd03215">
    <property type="entry name" value="ABC_Carb_Monos_II"/>
    <property type="match status" value="1"/>
</dbReference>
<comment type="caution">
    <text evidence="10">The sequence shown here is derived from an EMBL/GenBank/DDBJ whole genome shotgun (WGS) entry which is preliminary data.</text>
</comment>
<accession>A0A1X2EWG7</accession>
<dbReference type="PROSITE" id="PS50893">
    <property type="entry name" value="ABC_TRANSPORTER_2"/>
    <property type="match status" value="2"/>
</dbReference>
<dbReference type="InterPro" id="IPR017871">
    <property type="entry name" value="ABC_transporter-like_CS"/>
</dbReference>
<evidence type="ECO:0000256" key="8">
    <source>
        <dbReference type="ARBA" id="ARBA00023136"/>
    </source>
</evidence>
<dbReference type="GO" id="GO:0016887">
    <property type="term" value="F:ATP hydrolysis activity"/>
    <property type="evidence" value="ECO:0007669"/>
    <property type="project" value="InterPro"/>
</dbReference>
<comment type="subcellular location">
    <subcellularLocation>
        <location evidence="1">Cell membrane</location>
        <topology evidence="1">Peripheral membrane protein</topology>
    </subcellularLocation>
</comment>
<keyword evidence="3" id="KW-1003">Cell membrane</keyword>
<dbReference type="PANTHER" id="PTHR43790:SF9">
    <property type="entry name" value="GALACTOFURANOSE TRANSPORTER ATP-BINDING PROTEIN YTFR"/>
    <property type="match status" value="1"/>
</dbReference>
<evidence type="ECO:0000313" key="11">
    <source>
        <dbReference type="Proteomes" id="UP000193964"/>
    </source>
</evidence>
<dbReference type="PANTHER" id="PTHR43790">
    <property type="entry name" value="CARBOHYDRATE TRANSPORT ATP-BINDING PROTEIN MG119-RELATED"/>
    <property type="match status" value="1"/>
</dbReference>
<sequence length="498" mass="52708">MSSRLEVRGVSKRYPGVRALDGFDLSLEPGEVRALLGKNGAGKSTLVRILSGAERPDEGAIHLNGEPAVITSPRRARELGIATVHQELSLVPELTVADNLLLGRWRAAGAVGPFISPSAIVAQACEHLAALDLAIDPRARIKSLSIAAQQSVEIARAVSLGSRVLILDEPTSSLPAAEVDVLIKLIRRLTDSGISVIYVSHRMDEIPLVADSVTVVRDGRLVETRPIDDAGTDDIVRMMTGGATHSPRTASGKLSNDVVLAVEGLCSGDRVNGVDFVLHRGEVLGIAGLLGSGRTEILRCLFGLDPTDAGRMVLEGRSYAPRSPKEAINTGIGFTPEDRKRDGVVLGMSVGANLVLAVLERLSRRGLLSRRAEKKLAVSSSARLAVKAPSLRSAVGTLSGGNQQKVILGKWLNAGVRLLLLDEPTRGIDIEAKEQIYQVIRELAADGVSTIVVSSETEELFHVCDRIVVLGAGRVVAERATDAATPSEVLALAMGGKQ</sequence>
<feature type="domain" description="ABC transporter" evidence="9">
    <location>
        <begin position="254"/>
        <end position="497"/>
    </location>
</feature>
<gene>
    <name evidence="10" type="ORF">AWC31_04065</name>
</gene>
<keyword evidence="7" id="KW-1278">Translocase</keyword>
<dbReference type="EMBL" id="LQQA01000032">
    <property type="protein sequence ID" value="ORX10484.1"/>
    <property type="molecule type" value="Genomic_DNA"/>
</dbReference>
<evidence type="ECO:0000256" key="1">
    <source>
        <dbReference type="ARBA" id="ARBA00004202"/>
    </source>
</evidence>
<dbReference type="Gene3D" id="3.40.50.300">
    <property type="entry name" value="P-loop containing nucleotide triphosphate hydrolases"/>
    <property type="match status" value="2"/>
</dbReference>
<evidence type="ECO:0000313" key="10">
    <source>
        <dbReference type="EMBL" id="ORX10484.1"/>
    </source>
</evidence>
<evidence type="ECO:0000256" key="7">
    <source>
        <dbReference type="ARBA" id="ARBA00022967"/>
    </source>
</evidence>
<dbReference type="InterPro" id="IPR003439">
    <property type="entry name" value="ABC_transporter-like_ATP-bd"/>
</dbReference>
<keyword evidence="6" id="KW-0067">ATP-binding</keyword>